<proteinExistence type="predicted"/>
<dbReference type="Proteomes" id="UP000815325">
    <property type="component" value="Unassembled WGS sequence"/>
</dbReference>
<comment type="caution">
    <text evidence="1">The sequence shown here is derived from an EMBL/GenBank/DDBJ whole genome shotgun (WGS) entry which is preliminary data.</text>
</comment>
<evidence type="ECO:0000313" key="2">
    <source>
        <dbReference type="Proteomes" id="UP000815325"/>
    </source>
</evidence>
<protein>
    <recommendedName>
        <fullName evidence="3">Secreted protein</fullName>
    </recommendedName>
</protein>
<dbReference type="EMBL" id="MU072103">
    <property type="protein sequence ID" value="KAF5825730.1"/>
    <property type="molecule type" value="Genomic_DNA"/>
</dbReference>
<accession>A0ABQ7FTQ9</accession>
<reference evidence="1" key="1">
    <citation type="submission" date="2017-08" db="EMBL/GenBank/DDBJ databases">
        <authorList>
            <person name="Polle J.E."/>
            <person name="Barry K."/>
            <person name="Cushman J."/>
            <person name="Schmutz J."/>
            <person name="Tran D."/>
            <person name="Hathwaick L.T."/>
            <person name="Yim W.C."/>
            <person name="Jenkins J."/>
            <person name="Mckie-Krisberg Z.M."/>
            <person name="Prochnik S."/>
            <person name="Lindquist E."/>
            <person name="Dockter R.B."/>
            <person name="Adam C."/>
            <person name="Molina H."/>
            <person name="Bunkerborg J."/>
            <person name="Jin E."/>
            <person name="Buchheim M."/>
            <person name="Magnuson J."/>
        </authorList>
    </citation>
    <scope>NUCLEOTIDE SEQUENCE</scope>
    <source>
        <strain evidence="1">CCAP 19/18</strain>
    </source>
</reference>
<organism evidence="1 2">
    <name type="scientific">Dunaliella salina</name>
    <name type="common">Green alga</name>
    <name type="synonym">Protococcus salinus</name>
    <dbReference type="NCBI Taxonomy" id="3046"/>
    <lineage>
        <taxon>Eukaryota</taxon>
        <taxon>Viridiplantae</taxon>
        <taxon>Chlorophyta</taxon>
        <taxon>core chlorophytes</taxon>
        <taxon>Chlorophyceae</taxon>
        <taxon>CS clade</taxon>
        <taxon>Chlamydomonadales</taxon>
        <taxon>Dunaliellaceae</taxon>
        <taxon>Dunaliella</taxon>
    </lineage>
</organism>
<sequence>MCSVSMFTLSMFTNVWVKHAHMHWFLGFFSMQADWFVACKGGHLTPSSSCAHQRMSPEEAASLGLANGAQTCRTSLHRAK</sequence>
<name>A0ABQ7FTQ9_DUNSA</name>
<keyword evidence="2" id="KW-1185">Reference proteome</keyword>
<evidence type="ECO:0008006" key="3">
    <source>
        <dbReference type="Google" id="ProtNLM"/>
    </source>
</evidence>
<gene>
    <name evidence="1" type="ORF">DUNSADRAFT_7276</name>
</gene>
<evidence type="ECO:0000313" key="1">
    <source>
        <dbReference type="EMBL" id="KAF5825730.1"/>
    </source>
</evidence>